<dbReference type="EMBL" id="SRLO01004008">
    <property type="protein sequence ID" value="TNN30900.1"/>
    <property type="molecule type" value="Genomic_DNA"/>
</dbReference>
<proteinExistence type="predicted"/>
<dbReference type="Proteomes" id="UP000314294">
    <property type="component" value="Unassembled WGS sequence"/>
</dbReference>
<accession>A0A4Z2EQK6</accession>
<protein>
    <submittedName>
        <fullName evidence="1">Uncharacterized protein</fullName>
    </submittedName>
</protein>
<name>A0A4Z2EQK6_9TELE</name>
<evidence type="ECO:0000313" key="1">
    <source>
        <dbReference type="EMBL" id="TNN30900.1"/>
    </source>
</evidence>
<evidence type="ECO:0000313" key="2">
    <source>
        <dbReference type="Proteomes" id="UP000314294"/>
    </source>
</evidence>
<organism evidence="1 2">
    <name type="scientific">Liparis tanakae</name>
    <name type="common">Tanaka's snailfish</name>
    <dbReference type="NCBI Taxonomy" id="230148"/>
    <lineage>
        <taxon>Eukaryota</taxon>
        <taxon>Metazoa</taxon>
        <taxon>Chordata</taxon>
        <taxon>Craniata</taxon>
        <taxon>Vertebrata</taxon>
        <taxon>Euteleostomi</taxon>
        <taxon>Actinopterygii</taxon>
        <taxon>Neopterygii</taxon>
        <taxon>Teleostei</taxon>
        <taxon>Neoteleostei</taxon>
        <taxon>Acanthomorphata</taxon>
        <taxon>Eupercaria</taxon>
        <taxon>Perciformes</taxon>
        <taxon>Cottioidei</taxon>
        <taxon>Cottales</taxon>
        <taxon>Liparidae</taxon>
        <taxon>Liparis</taxon>
    </lineage>
</organism>
<comment type="caution">
    <text evidence="1">The sequence shown here is derived from an EMBL/GenBank/DDBJ whole genome shotgun (WGS) entry which is preliminary data.</text>
</comment>
<gene>
    <name evidence="1" type="ORF">EYF80_058948</name>
</gene>
<dbReference type="AlphaFoldDB" id="A0A4Z2EQK6"/>
<sequence length="60" mass="6680">MSAILTPDRASAISCRARSLSCFLRSASRSCRSREEPTSKRVGSKTRAVVLVKTQPERRK</sequence>
<keyword evidence="2" id="KW-1185">Reference proteome</keyword>
<reference evidence="1 2" key="1">
    <citation type="submission" date="2019-03" db="EMBL/GenBank/DDBJ databases">
        <title>First draft genome of Liparis tanakae, snailfish: a comprehensive survey of snailfish specific genes.</title>
        <authorList>
            <person name="Kim W."/>
            <person name="Song I."/>
            <person name="Jeong J.-H."/>
            <person name="Kim D."/>
            <person name="Kim S."/>
            <person name="Ryu S."/>
            <person name="Song J.Y."/>
            <person name="Lee S.K."/>
        </authorList>
    </citation>
    <scope>NUCLEOTIDE SEQUENCE [LARGE SCALE GENOMIC DNA]</scope>
    <source>
        <tissue evidence="1">Muscle</tissue>
    </source>
</reference>